<keyword evidence="1" id="KW-0614">Plasmid</keyword>
<geneLocation type="plasmid" evidence="1">
    <name>p3M-2A</name>
</geneLocation>
<dbReference type="EMBL" id="JX514065">
    <property type="protein sequence ID" value="AFS33686.1"/>
    <property type="molecule type" value="Genomic_DNA"/>
</dbReference>
<dbReference type="AlphaFoldDB" id="J9XVA6"/>
<accession>J9XVA6</accession>
<name>J9XVA6_9GAMM</name>
<sequence>MRFIMMEMSIHFHILTFMRLNLKGKNIVINLWLLTGFTVLPKKILNITYQSLIRMGERKNRSVWRDMRRQNI</sequence>
<protein>
    <submittedName>
        <fullName evidence="1">Uncharacterized protein</fullName>
    </submittedName>
</protein>
<organism evidence="1">
    <name type="scientific">Proteus sp. 3M</name>
    <dbReference type="NCBI Taxonomy" id="1232493"/>
    <lineage>
        <taxon>Bacteria</taxon>
        <taxon>Pseudomonadati</taxon>
        <taxon>Pseudomonadota</taxon>
        <taxon>Gammaproteobacteria</taxon>
        <taxon>Enterobacterales</taxon>
        <taxon>Morganellaceae</taxon>
        <taxon>Proteus</taxon>
    </lineage>
</organism>
<evidence type="ECO:0000313" key="1">
    <source>
        <dbReference type="EMBL" id="AFS33686.1"/>
    </source>
</evidence>
<proteinExistence type="predicted"/>
<reference evidence="1" key="1">
    <citation type="submission" date="2012-08" db="EMBL/GenBank/DDBJ databases">
        <title>Identification and functional analysis of two qnrD-determinant related plasmids in Proteus sp. isolated from living Shrimp.</title>
        <authorList>
            <consortium name="Invitrogen"/>
            <person name="Chang M."/>
            <person name="Zhang X."/>
            <person name="Xu H."/>
            <person name="Bai Y."/>
            <person name="Zhang X."/>
            <person name="Qiao M."/>
        </authorList>
    </citation>
    <scope>NUCLEOTIDE SEQUENCE</scope>
    <source>
        <strain evidence="1">3M</strain>
        <plasmid evidence="1">p3M-2A</plasmid>
    </source>
</reference>